<evidence type="ECO:0000313" key="3">
    <source>
        <dbReference type="Proteomes" id="UP000642748"/>
    </source>
</evidence>
<dbReference type="GO" id="GO:0003677">
    <property type="term" value="F:DNA binding"/>
    <property type="evidence" value="ECO:0007669"/>
    <property type="project" value="InterPro"/>
</dbReference>
<proteinExistence type="predicted"/>
<name>A0A8J3VU49_9ACTN</name>
<sequence length="292" mass="32229">MAIGSPTVRRRRLGLILRSLRERQGLTGEQVGTAVERSGSWVSRVETGRVGLRGRDLTELLDLFEVADTDLRTELTALAREGKQRGWWSKYADSLSGPYATYIGFEAEATRLQVYETLTVHGLLQTEEYARALFRAGLPVLDTEAVDRRVKVRLARQNALLAPAPESGEPGRPLALWAIFDESVLHRRIGGEDVLRGQLAYLLQATELPNVTVQILPFTAGAHPGMVGSFTVIKFPADGDPDVVYVEGVTGDIFAESEDARWYNVVFEHLLANALSPSSSRERIARAIDELS</sequence>
<dbReference type="Pfam" id="PF13560">
    <property type="entry name" value="HTH_31"/>
    <property type="match status" value="1"/>
</dbReference>
<organism evidence="2 3">
    <name type="scientific">Rugosimonospora africana</name>
    <dbReference type="NCBI Taxonomy" id="556532"/>
    <lineage>
        <taxon>Bacteria</taxon>
        <taxon>Bacillati</taxon>
        <taxon>Actinomycetota</taxon>
        <taxon>Actinomycetes</taxon>
        <taxon>Micromonosporales</taxon>
        <taxon>Micromonosporaceae</taxon>
        <taxon>Rugosimonospora</taxon>
    </lineage>
</organism>
<keyword evidence="3" id="KW-1185">Reference proteome</keyword>
<protein>
    <submittedName>
        <fullName evidence="2">Transcriptional regulator</fullName>
    </submittedName>
</protein>
<reference evidence="2" key="1">
    <citation type="submission" date="2021-01" db="EMBL/GenBank/DDBJ databases">
        <title>Whole genome shotgun sequence of Rugosimonospora africana NBRC 104875.</title>
        <authorList>
            <person name="Komaki H."/>
            <person name="Tamura T."/>
        </authorList>
    </citation>
    <scope>NUCLEOTIDE SEQUENCE</scope>
    <source>
        <strain evidence="2">NBRC 104875</strain>
    </source>
</reference>
<dbReference type="InterPro" id="IPR043917">
    <property type="entry name" value="DUF5753"/>
</dbReference>
<gene>
    <name evidence="2" type="ORF">Raf01_65430</name>
</gene>
<dbReference type="AlphaFoldDB" id="A0A8J3VU49"/>
<dbReference type="EMBL" id="BONZ01000066">
    <property type="protein sequence ID" value="GIH18371.1"/>
    <property type="molecule type" value="Genomic_DNA"/>
</dbReference>
<feature type="domain" description="HTH cro/C1-type" evidence="1">
    <location>
        <begin position="17"/>
        <end position="71"/>
    </location>
</feature>
<dbReference type="SMART" id="SM00530">
    <property type="entry name" value="HTH_XRE"/>
    <property type="match status" value="1"/>
</dbReference>
<dbReference type="InterPro" id="IPR010982">
    <property type="entry name" value="Lambda_DNA-bd_dom_sf"/>
</dbReference>
<dbReference type="RefSeq" id="WP_203921886.1">
    <property type="nucleotide sequence ID" value="NZ_BONZ01000066.1"/>
</dbReference>
<dbReference type="InterPro" id="IPR001387">
    <property type="entry name" value="Cro/C1-type_HTH"/>
</dbReference>
<evidence type="ECO:0000259" key="1">
    <source>
        <dbReference type="PROSITE" id="PS50943"/>
    </source>
</evidence>
<dbReference type="PROSITE" id="PS50943">
    <property type="entry name" value="HTH_CROC1"/>
    <property type="match status" value="1"/>
</dbReference>
<comment type="caution">
    <text evidence="2">The sequence shown here is derived from an EMBL/GenBank/DDBJ whole genome shotgun (WGS) entry which is preliminary data.</text>
</comment>
<dbReference type="SUPFAM" id="SSF47413">
    <property type="entry name" value="lambda repressor-like DNA-binding domains"/>
    <property type="match status" value="1"/>
</dbReference>
<dbReference type="Gene3D" id="1.10.260.40">
    <property type="entry name" value="lambda repressor-like DNA-binding domains"/>
    <property type="match status" value="1"/>
</dbReference>
<dbReference type="CDD" id="cd00093">
    <property type="entry name" value="HTH_XRE"/>
    <property type="match status" value="1"/>
</dbReference>
<dbReference type="Pfam" id="PF19054">
    <property type="entry name" value="DUF5753"/>
    <property type="match status" value="1"/>
</dbReference>
<dbReference type="Proteomes" id="UP000642748">
    <property type="component" value="Unassembled WGS sequence"/>
</dbReference>
<accession>A0A8J3VU49</accession>
<evidence type="ECO:0000313" key="2">
    <source>
        <dbReference type="EMBL" id="GIH18371.1"/>
    </source>
</evidence>